<dbReference type="EMBL" id="OD029536">
    <property type="protein sequence ID" value="CAD7420294.1"/>
    <property type="molecule type" value="Genomic_DNA"/>
</dbReference>
<reference evidence="1" key="1">
    <citation type="submission" date="2020-11" db="EMBL/GenBank/DDBJ databases">
        <authorList>
            <person name="Tran Van P."/>
        </authorList>
    </citation>
    <scope>NUCLEOTIDE SEQUENCE</scope>
</reference>
<proteinExistence type="predicted"/>
<organism evidence="1">
    <name type="scientific">Timema poppense</name>
    <name type="common">Walking stick</name>
    <dbReference type="NCBI Taxonomy" id="170557"/>
    <lineage>
        <taxon>Eukaryota</taxon>
        <taxon>Metazoa</taxon>
        <taxon>Ecdysozoa</taxon>
        <taxon>Arthropoda</taxon>
        <taxon>Hexapoda</taxon>
        <taxon>Insecta</taxon>
        <taxon>Pterygota</taxon>
        <taxon>Neoptera</taxon>
        <taxon>Polyneoptera</taxon>
        <taxon>Phasmatodea</taxon>
        <taxon>Timematodea</taxon>
        <taxon>Timematoidea</taxon>
        <taxon>Timematidae</taxon>
        <taxon>Timema</taxon>
    </lineage>
</organism>
<gene>
    <name evidence="1" type="ORF">TPSB3V08_LOCUS13709</name>
</gene>
<evidence type="ECO:0000313" key="1">
    <source>
        <dbReference type="EMBL" id="CAD7420294.1"/>
    </source>
</evidence>
<sequence length="242" mass="26454">MALGRNACHGCLLQRTVAGTCWPHHLPTRETTLPESTLYNNKVGQFFLQDVSFHLLTTRYTNGGLNTEEENPQLLTGCDVTLLSAVAPIQPPVAHTTREPLAVTTREQNLKTWSNTPVSYQGYRHSGGHLSPQPSPQHPLAAAGQPLYHQPDLYRRPAVYVATTQPTYHQVAPFTSGRALPPPAHHASARPVLATHPTHPLPAHMQPAAVFPAHPQVAASYGFASLSPAKSHQYQPSLWFAE</sequence>
<dbReference type="AlphaFoldDB" id="A0A7R9DT39"/>
<protein>
    <submittedName>
        <fullName evidence="1">Uncharacterized protein</fullName>
    </submittedName>
</protein>
<accession>A0A7R9DT39</accession>
<name>A0A7R9DT39_TIMPO</name>